<name>A0ABU2RLN9_9ACTN</name>
<comment type="caution">
    <text evidence="3">The sequence shown here is derived from an EMBL/GenBank/DDBJ whole genome shotgun (WGS) entry which is preliminary data.</text>
</comment>
<dbReference type="RefSeq" id="WP_200696438.1">
    <property type="nucleotide sequence ID" value="NZ_JAVREX010000007.1"/>
</dbReference>
<dbReference type="GO" id="GO:0006508">
    <property type="term" value="P:proteolysis"/>
    <property type="evidence" value="ECO:0007669"/>
    <property type="project" value="UniProtKB-KW"/>
</dbReference>
<gene>
    <name evidence="3" type="ORF">RM649_19230</name>
</gene>
<reference evidence="4" key="1">
    <citation type="submission" date="2023-07" db="EMBL/GenBank/DDBJ databases">
        <title>30 novel species of actinomycetes from the DSMZ collection.</title>
        <authorList>
            <person name="Nouioui I."/>
        </authorList>
    </citation>
    <scope>NUCLEOTIDE SEQUENCE [LARGE SCALE GENOMIC DNA]</scope>
    <source>
        <strain evidence="4">DSM 41770</strain>
    </source>
</reference>
<proteinExistence type="predicted"/>
<dbReference type="SUPFAM" id="SSF81923">
    <property type="entry name" value="Double Clp-N motif"/>
    <property type="match status" value="1"/>
</dbReference>
<dbReference type="EMBL" id="JAVREX010000007">
    <property type="protein sequence ID" value="MDT0429766.1"/>
    <property type="molecule type" value="Genomic_DNA"/>
</dbReference>
<dbReference type="Gene3D" id="1.10.1780.10">
    <property type="entry name" value="Clp, N-terminal domain"/>
    <property type="match status" value="1"/>
</dbReference>
<evidence type="ECO:0000313" key="3">
    <source>
        <dbReference type="EMBL" id="MDT0429766.1"/>
    </source>
</evidence>
<feature type="domain" description="Clp R" evidence="2">
    <location>
        <begin position="90"/>
        <end position="233"/>
    </location>
</feature>
<evidence type="ECO:0000256" key="1">
    <source>
        <dbReference type="PROSITE-ProRule" id="PRU01251"/>
    </source>
</evidence>
<dbReference type="Pfam" id="PF02861">
    <property type="entry name" value="Clp_N"/>
    <property type="match status" value="1"/>
</dbReference>
<keyword evidence="4" id="KW-1185">Reference proteome</keyword>
<evidence type="ECO:0000259" key="2">
    <source>
        <dbReference type="PROSITE" id="PS51903"/>
    </source>
</evidence>
<dbReference type="GO" id="GO:0008233">
    <property type="term" value="F:peptidase activity"/>
    <property type="evidence" value="ECO:0007669"/>
    <property type="project" value="UniProtKB-KW"/>
</dbReference>
<dbReference type="PROSITE" id="PS51903">
    <property type="entry name" value="CLP_R"/>
    <property type="match status" value="1"/>
</dbReference>
<dbReference type="Proteomes" id="UP001183777">
    <property type="component" value="Unassembled WGS sequence"/>
</dbReference>
<keyword evidence="1" id="KW-0677">Repeat</keyword>
<dbReference type="InterPro" id="IPR004176">
    <property type="entry name" value="Clp_R_N"/>
</dbReference>
<keyword evidence="3" id="KW-0378">Hydrolase</keyword>
<dbReference type="InterPro" id="IPR036628">
    <property type="entry name" value="Clp_N_dom_sf"/>
</dbReference>
<organism evidence="3 4">
    <name type="scientific">Streptomyces salyersiae</name>
    <dbReference type="NCBI Taxonomy" id="3075530"/>
    <lineage>
        <taxon>Bacteria</taxon>
        <taxon>Bacillati</taxon>
        <taxon>Actinomycetota</taxon>
        <taxon>Actinomycetes</taxon>
        <taxon>Kitasatosporales</taxon>
        <taxon>Streptomycetaceae</taxon>
        <taxon>Streptomyces</taxon>
    </lineage>
</organism>
<evidence type="ECO:0000313" key="4">
    <source>
        <dbReference type="Proteomes" id="UP001183777"/>
    </source>
</evidence>
<sequence length="233" mass="24205">MTQITPPVKLDELITAITENHTTALDQLSGAIVLADHIGEVADHLIGHFVDQARRSGASWTDIGRSMGVTRQAAQKRFVGKPDSKPSNAFERFSQTARSAIIAGMNEAKVAGNAEIVPAHVLLGLLGTEGSAVGALRAQGIDLDQARGTAVAALPARSDADPVLTPYDARAKKALELASRIALRLERDSVSTGHILLGLLEEDGGGVLSSLGVDATAAERFVAEAADEASVAS</sequence>
<keyword evidence="3" id="KW-0645">Protease</keyword>
<protein>
    <submittedName>
        <fullName evidence="3">Clp protease N-terminal domain-containing protein</fullName>
    </submittedName>
</protein>
<accession>A0ABU2RLN9</accession>